<evidence type="ECO:0000256" key="4">
    <source>
        <dbReference type="ARBA" id="ARBA00023163"/>
    </source>
</evidence>
<dbReference type="Proteomes" id="UP000629287">
    <property type="component" value="Unassembled WGS sequence"/>
</dbReference>
<dbReference type="InterPro" id="IPR000847">
    <property type="entry name" value="LysR_HTH_N"/>
</dbReference>
<keyword evidence="2" id="KW-0805">Transcription regulation</keyword>
<dbReference type="OrthoDB" id="9789529at2"/>
<dbReference type="RefSeq" id="WP_046918364.1">
    <property type="nucleotide sequence ID" value="NZ_JADBGF010000001.1"/>
</dbReference>
<evidence type="ECO:0000256" key="3">
    <source>
        <dbReference type="ARBA" id="ARBA00023125"/>
    </source>
</evidence>
<dbReference type="PANTHER" id="PTHR30579:SF7">
    <property type="entry name" value="HTH-TYPE TRANSCRIPTIONAL REGULATOR LRHA-RELATED"/>
    <property type="match status" value="1"/>
</dbReference>
<evidence type="ECO:0000259" key="5">
    <source>
        <dbReference type="PROSITE" id="PS50931"/>
    </source>
</evidence>
<reference evidence="6 7" key="1">
    <citation type="submission" date="2020-10" db="EMBL/GenBank/DDBJ databases">
        <title>Sequencing the genomes of 1000 actinobacteria strains.</title>
        <authorList>
            <person name="Klenk H.-P."/>
        </authorList>
    </citation>
    <scope>NUCLEOTIDE SEQUENCE [LARGE SCALE GENOMIC DNA]</scope>
    <source>
        <strain evidence="6 7">DSM 41803</strain>
    </source>
</reference>
<evidence type="ECO:0000256" key="2">
    <source>
        <dbReference type="ARBA" id="ARBA00023015"/>
    </source>
</evidence>
<gene>
    <name evidence="6" type="ORF">H4687_000107</name>
</gene>
<dbReference type="SUPFAM" id="SSF53850">
    <property type="entry name" value="Periplasmic binding protein-like II"/>
    <property type="match status" value="1"/>
</dbReference>
<dbReference type="InterPro" id="IPR036390">
    <property type="entry name" value="WH_DNA-bd_sf"/>
</dbReference>
<dbReference type="GO" id="GO:0003700">
    <property type="term" value="F:DNA-binding transcription factor activity"/>
    <property type="evidence" value="ECO:0007669"/>
    <property type="project" value="InterPro"/>
</dbReference>
<dbReference type="Gene3D" id="3.40.190.10">
    <property type="entry name" value="Periplasmic binding protein-like II"/>
    <property type="match status" value="2"/>
</dbReference>
<protein>
    <submittedName>
        <fullName evidence="6">DNA-binding transcriptional LysR family regulator</fullName>
    </submittedName>
</protein>
<dbReference type="GO" id="GO:0003677">
    <property type="term" value="F:DNA binding"/>
    <property type="evidence" value="ECO:0007669"/>
    <property type="project" value="UniProtKB-KW"/>
</dbReference>
<dbReference type="PANTHER" id="PTHR30579">
    <property type="entry name" value="TRANSCRIPTIONAL REGULATOR"/>
    <property type="match status" value="1"/>
</dbReference>
<evidence type="ECO:0000313" key="6">
    <source>
        <dbReference type="EMBL" id="MBE1593978.1"/>
    </source>
</evidence>
<dbReference type="InterPro" id="IPR005119">
    <property type="entry name" value="LysR_subst-bd"/>
</dbReference>
<dbReference type="Pfam" id="PF03466">
    <property type="entry name" value="LysR_substrate"/>
    <property type="match status" value="1"/>
</dbReference>
<dbReference type="SUPFAM" id="SSF46785">
    <property type="entry name" value="Winged helix' DNA-binding domain"/>
    <property type="match status" value="1"/>
</dbReference>
<organism evidence="6 7">
    <name type="scientific">Streptomyces stelliscabiei</name>
    <dbReference type="NCBI Taxonomy" id="146820"/>
    <lineage>
        <taxon>Bacteria</taxon>
        <taxon>Bacillati</taxon>
        <taxon>Actinomycetota</taxon>
        <taxon>Actinomycetes</taxon>
        <taxon>Kitasatosporales</taxon>
        <taxon>Streptomycetaceae</taxon>
        <taxon>Streptomyces</taxon>
    </lineage>
</organism>
<keyword evidence="7" id="KW-1185">Reference proteome</keyword>
<evidence type="ECO:0000256" key="1">
    <source>
        <dbReference type="ARBA" id="ARBA00009437"/>
    </source>
</evidence>
<dbReference type="InterPro" id="IPR036388">
    <property type="entry name" value="WH-like_DNA-bd_sf"/>
</dbReference>
<dbReference type="FunFam" id="1.10.10.10:FF:000001">
    <property type="entry name" value="LysR family transcriptional regulator"/>
    <property type="match status" value="1"/>
</dbReference>
<comment type="similarity">
    <text evidence="1">Belongs to the LysR transcriptional regulatory family.</text>
</comment>
<dbReference type="EMBL" id="JADBGF010000001">
    <property type="protein sequence ID" value="MBE1593978.1"/>
    <property type="molecule type" value="Genomic_DNA"/>
</dbReference>
<dbReference type="Gene3D" id="1.10.10.10">
    <property type="entry name" value="Winged helix-like DNA-binding domain superfamily/Winged helix DNA-binding domain"/>
    <property type="match status" value="1"/>
</dbReference>
<dbReference type="InterPro" id="IPR050176">
    <property type="entry name" value="LTTR"/>
</dbReference>
<dbReference type="AlphaFoldDB" id="A0A8I0TQ93"/>
<evidence type="ECO:0000313" key="7">
    <source>
        <dbReference type="Proteomes" id="UP000629287"/>
    </source>
</evidence>
<dbReference type="Pfam" id="PF00126">
    <property type="entry name" value="HTH_1"/>
    <property type="match status" value="1"/>
</dbReference>
<dbReference type="PROSITE" id="PS50931">
    <property type="entry name" value="HTH_LYSR"/>
    <property type="match status" value="1"/>
</dbReference>
<comment type="caution">
    <text evidence="6">The sequence shown here is derived from an EMBL/GenBank/DDBJ whole genome shotgun (WGS) entry which is preliminary data.</text>
</comment>
<sequence length="284" mass="29920">MAPDLETALLRAFVSSVRSGSISRAAAALGHSQPALSNQLRRLERTVGQRLLHRGTTGVSLTKSGEIFLPYAERILALSAQGLAAAGPVVTGHCGVGLMEDFVTPSLVEALSDFSGLHPGAKLELVTGPGPLMKQSLAEGRIQLALCDPFYLAEAPRWTARLPLAWSAAQTLDLRQDPLPLVLFSQPCRWRIPVFDALEAAGIRWDVVFESTALGAVQAAVRAGLGATALLPANVEPGTATDGLPALPEVEIALTRHTGTDGDPLLDAVENLLRRLTDFTAATG</sequence>
<feature type="domain" description="HTH lysR-type" evidence="5">
    <location>
        <begin position="5"/>
        <end position="62"/>
    </location>
</feature>
<accession>A0A8I0TQ93</accession>
<dbReference type="PRINTS" id="PR00039">
    <property type="entry name" value="HTHLYSR"/>
</dbReference>
<proteinExistence type="inferred from homology"/>
<keyword evidence="4" id="KW-0804">Transcription</keyword>
<keyword evidence="3 6" id="KW-0238">DNA-binding</keyword>
<dbReference type="GeneID" id="86824807"/>
<name>A0A8I0TQ93_9ACTN</name>